<evidence type="ECO:0000259" key="2">
    <source>
        <dbReference type="Pfam" id="PF01926"/>
    </source>
</evidence>
<dbReference type="PANTHER" id="PTHR32046">
    <property type="entry name" value="G DOMAIN-CONTAINING PROTEIN"/>
    <property type="match status" value="1"/>
</dbReference>
<name>A0ABP1S8X6_9HEXA</name>
<protein>
    <recommendedName>
        <fullName evidence="2">G domain-containing protein</fullName>
    </recommendedName>
</protein>
<sequence>MWSFRPQNDNFKLSVLSVTTITFLIILNLTGNEGCYCFDDFEWDRNVCARVSLKQDGCRACDNNATVFELETTYPWFSRALGQFGENIGSVVARPGCTIEIYEKEGFRNYLGIVKEDTYFTKSWDNPYEYEPYKCLCNDTFNLNARVEELLEQEKSTVQLKVPDSLDEIVSQFRQHNYAHPGLLAAFSSLTHGRSSKNAYILLVGSAGAGKSSTINILLNNQNVTLAGEEISTTSEILEFHVPIPVPELGVTNSELRIIDTPGLGDSRGLQHDAMFLATLDNYLSEHPELKTKIPNLVLVFHHFTDNRYNGAAAKFVNMIRGLDSFRTRITDENYSNVLFVFTHFCSETSKTLLQNPSIKLMRFKEVIEKYTLFPKPILTSVIENKGKENELLTVNGNYILPNNEIFPSNLINKFDTITMNGNDVMGRAIISTAFENRREHLNVSKSSFGLVSPNHPKVAKYLSLLSTATLRVGSTEISRLLVNAFDRMPLPLKIQSPNSLNNLQKYLNMRNIRTKADLPHTTVKILELLEKMEKNDAVLYLLNKGLNLNSPNFPRPIITSYGYSAIKDSDLTKSPYKLDMLKVSEMGYKLPDAIISKKEFYIYDILTIFDTKEEYVSYVALGTIGTNLSIGENLFISKLVKNRSPNSIFVKDTSCSKHRPYNRNRPINNAFLL</sequence>
<dbReference type="Pfam" id="PF01926">
    <property type="entry name" value="MMR_HSR1"/>
    <property type="match status" value="1"/>
</dbReference>
<keyword evidence="1" id="KW-0472">Membrane</keyword>
<gene>
    <name evidence="3" type="ORF">ODALV1_LOCUS31217</name>
</gene>
<dbReference type="PANTHER" id="PTHR32046:SF11">
    <property type="entry name" value="IMMUNE-ASSOCIATED NUCLEOTIDE-BINDING PROTEIN 10-LIKE"/>
    <property type="match status" value="1"/>
</dbReference>
<dbReference type="InterPro" id="IPR006073">
    <property type="entry name" value="GTP-bd"/>
</dbReference>
<keyword evidence="1" id="KW-1133">Transmembrane helix</keyword>
<comment type="caution">
    <text evidence="3">The sequence shown here is derived from an EMBL/GenBank/DDBJ whole genome shotgun (WGS) entry which is preliminary data.</text>
</comment>
<accession>A0ABP1S8X6</accession>
<dbReference type="InterPro" id="IPR027417">
    <property type="entry name" value="P-loop_NTPase"/>
</dbReference>
<dbReference type="SUPFAM" id="SSF52540">
    <property type="entry name" value="P-loop containing nucleoside triphosphate hydrolases"/>
    <property type="match status" value="1"/>
</dbReference>
<keyword evidence="4" id="KW-1185">Reference proteome</keyword>
<organism evidence="3 4">
    <name type="scientific">Orchesella dallaii</name>
    <dbReference type="NCBI Taxonomy" id="48710"/>
    <lineage>
        <taxon>Eukaryota</taxon>
        <taxon>Metazoa</taxon>
        <taxon>Ecdysozoa</taxon>
        <taxon>Arthropoda</taxon>
        <taxon>Hexapoda</taxon>
        <taxon>Collembola</taxon>
        <taxon>Entomobryomorpha</taxon>
        <taxon>Entomobryoidea</taxon>
        <taxon>Orchesellidae</taxon>
        <taxon>Orchesellinae</taxon>
        <taxon>Orchesella</taxon>
    </lineage>
</organism>
<keyword evidence="1" id="KW-0812">Transmembrane</keyword>
<proteinExistence type="predicted"/>
<reference evidence="3 4" key="1">
    <citation type="submission" date="2024-08" db="EMBL/GenBank/DDBJ databases">
        <authorList>
            <person name="Cucini C."/>
            <person name="Frati F."/>
        </authorList>
    </citation>
    <scope>NUCLEOTIDE SEQUENCE [LARGE SCALE GENOMIC DNA]</scope>
</reference>
<feature type="transmembrane region" description="Helical" evidence="1">
    <location>
        <begin position="12"/>
        <end position="31"/>
    </location>
</feature>
<evidence type="ECO:0000313" key="4">
    <source>
        <dbReference type="Proteomes" id="UP001642540"/>
    </source>
</evidence>
<evidence type="ECO:0000313" key="3">
    <source>
        <dbReference type="EMBL" id="CAL8147721.1"/>
    </source>
</evidence>
<dbReference type="EMBL" id="CAXLJM020000166">
    <property type="protein sequence ID" value="CAL8147721.1"/>
    <property type="molecule type" value="Genomic_DNA"/>
</dbReference>
<dbReference type="Gene3D" id="3.40.50.300">
    <property type="entry name" value="P-loop containing nucleotide triphosphate hydrolases"/>
    <property type="match status" value="1"/>
</dbReference>
<feature type="domain" description="G" evidence="2">
    <location>
        <begin position="201"/>
        <end position="268"/>
    </location>
</feature>
<dbReference type="Proteomes" id="UP001642540">
    <property type="component" value="Unassembled WGS sequence"/>
</dbReference>
<evidence type="ECO:0000256" key="1">
    <source>
        <dbReference type="SAM" id="Phobius"/>
    </source>
</evidence>